<evidence type="ECO:0000313" key="2">
    <source>
        <dbReference type="Proteomes" id="UP000520814"/>
    </source>
</evidence>
<dbReference type="Proteomes" id="UP000520814">
    <property type="component" value="Unassembled WGS sequence"/>
</dbReference>
<dbReference type="AlphaFoldDB" id="A0A7W9SNH9"/>
<gene>
    <name evidence="1" type="ORF">HNQ39_001673</name>
</gene>
<sequence>MNVSRRLFLKNGGVALASVGLVPALGPSFLQRAALAQTAGKKKKTLVCVFMRGAADGLSVVVPHGEAELYRARPNIAIPRNQVIDLDGFFGLHPALEPLAKIYKDGHLAAVHACGSPSSTRSHFDAMDYMESGTPGSKAVQDGWLARAALLCPEDRAKAKSGKSPFRAVALGGGLPTALKGDAGALAIPDLRTFGINDPAASRRPGRRTDTNDTMMAGAFAAGSTAGGFEALYDQAVGDVLHGTGKESFEALKMLQGINPARYTPASGANYPTGKLGESLKQIAQLIKADVGVEVAFADIGGWDTHANQIQNGAPAQGNLANKLREVGQALAALYTDLGDKMDDVVVLTMSEFGRTVKQNGTGGTDHGHATCFFALGGGIKGGKVYGDWPGLAPEKLYENRDLALTTDFRAVFGEVAMKHLGVPRLEKLFPGYDGGTKSFRGLL</sequence>
<dbReference type="InterPro" id="IPR010869">
    <property type="entry name" value="DUF1501"/>
</dbReference>
<dbReference type="Pfam" id="PF07394">
    <property type="entry name" value="DUF1501"/>
    <property type="match status" value="1"/>
</dbReference>
<dbReference type="PANTHER" id="PTHR43737">
    <property type="entry name" value="BLL7424 PROTEIN"/>
    <property type="match status" value="1"/>
</dbReference>
<comment type="caution">
    <text evidence="1">The sequence shown here is derived from an EMBL/GenBank/DDBJ whole genome shotgun (WGS) entry which is preliminary data.</text>
</comment>
<organism evidence="1 2">
    <name type="scientific">Armatimonas rosea</name>
    <dbReference type="NCBI Taxonomy" id="685828"/>
    <lineage>
        <taxon>Bacteria</taxon>
        <taxon>Bacillati</taxon>
        <taxon>Armatimonadota</taxon>
        <taxon>Armatimonadia</taxon>
        <taxon>Armatimonadales</taxon>
        <taxon>Armatimonadaceae</taxon>
        <taxon>Armatimonas</taxon>
    </lineage>
</organism>
<dbReference type="InterPro" id="IPR006311">
    <property type="entry name" value="TAT_signal"/>
</dbReference>
<proteinExistence type="predicted"/>
<reference evidence="1 2" key="1">
    <citation type="submission" date="2020-08" db="EMBL/GenBank/DDBJ databases">
        <title>Genomic Encyclopedia of Type Strains, Phase IV (KMG-IV): sequencing the most valuable type-strain genomes for metagenomic binning, comparative biology and taxonomic classification.</title>
        <authorList>
            <person name="Goeker M."/>
        </authorList>
    </citation>
    <scope>NUCLEOTIDE SEQUENCE [LARGE SCALE GENOMIC DNA]</scope>
    <source>
        <strain evidence="1 2">DSM 23562</strain>
    </source>
</reference>
<dbReference type="PROSITE" id="PS51318">
    <property type="entry name" value="TAT"/>
    <property type="match status" value="1"/>
</dbReference>
<accession>A0A7W9SNH9</accession>
<dbReference type="RefSeq" id="WP_184193790.1">
    <property type="nucleotide sequence ID" value="NZ_JACHGW010000002.1"/>
</dbReference>
<keyword evidence="2" id="KW-1185">Reference proteome</keyword>
<dbReference type="EMBL" id="JACHGW010000002">
    <property type="protein sequence ID" value="MBB6049882.1"/>
    <property type="molecule type" value="Genomic_DNA"/>
</dbReference>
<evidence type="ECO:0000313" key="1">
    <source>
        <dbReference type="EMBL" id="MBB6049882.1"/>
    </source>
</evidence>
<name>A0A7W9SNH9_ARMRO</name>
<protein>
    <submittedName>
        <fullName evidence="1">Uncharacterized protein (DUF1501 family)</fullName>
    </submittedName>
</protein>
<dbReference type="PANTHER" id="PTHR43737:SF1">
    <property type="entry name" value="DUF1501 DOMAIN-CONTAINING PROTEIN"/>
    <property type="match status" value="1"/>
</dbReference>